<dbReference type="EMBL" id="BLAY01000196">
    <property type="protein sequence ID" value="GET43048.1"/>
    <property type="molecule type" value="Genomic_DNA"/>
</dbReference>
<feature type="chain" id="PRO_5043629555" description="PEP-CTERM sorting domain-containing protein" evidence="1">
    <location>
        <begin position="24"/>
        <end position="220"/>
    </location>
</feature>
<reference evidence="2" key="1">
    <citation type="submission" date="2019-10" db="EMBL/GenBank/DDBJ databases">
        <title>Draft genome sequece of Microseira wollei NIES-4236.</title>
        <authorList>
            <person name="Yamaguchi H."/>
            <person name="Suzuki S."/>
            <person name="Kawachi M."/>
        </authorList>
    </citation>
    <scope>NUCLEOTIDE SEQUENCE</scope>
    <source>
        <strain evidence="2">NIES-4236</strain>
    </source>
</reference>
<accession>A0AAV3XN24</accession>
<dbReference type="RefSeq" id="WP_226591456.1">
    <property type="nucleotide sequence ID" value="NZ_BLAY01000196.1"/>
</dbReference>
<evidence type="ECO:0000313" key="3">
    <source>
        <dbReference type="Proteomes" id="UP001050975"/>
    </source>
</evidence>
<keyword evidence="1" id="KW-0732">Signal</keyword>
<comment type="caution">
    <text evidence="2">The sequence shown here is derived from an EMBL/GenBank/DDBJ whole genome shotgun (WGS) entry which is preliminary data.</text>
</comment>
<evidence type="ECO:0000256" key="1">
    <source>
        <dbReference type="SAM" id="SignalP"/>
    </source>
</evidence>
<name>A0AAV3XN24_9CYAN</name>
<gene>
    <name evidence="2" type="ORF">MiSe_78680</name>
</gene>
<feature type="signal peptide" evidence="1">
    <location>
        <begin position="1"/>
        <end position="23"/>
    </location>
</feature>
<organism evidence="2 3">
    <name type="scientific">Microseira wollei NIES-4236</name>
    <dbReference type="NCBI Taxonomy" id="2530354"/>
    <lineage>
        <taxon>Bacteria</taxon>
        <taxon>Bacillati</taxon>
        <taxon>Cyanobacteriota</taxon>
        <taxon>Cyanophyceae</taxon>
        <taxon>Oscillatoriophycideae</taxon>
        <taxon>Aerosakkonematales</taxon>
        <taxon>Aerosakkonemataceae</taxon>
        <taxon>Microseira</taxon>
    </lineage>
</organism>
<proteinExistence type="predicted"/>
<protein>
    <recommendedName>
        <fullName evidence="4">PEP-CTERM sorting domain-containing protein</fullName>
    </recommendedName>
</protein>
<evidence type="ECO:0000313" key="2">
    <source>
        <dbReference type="EMBL" id="GET43048.1"/>
    </source>
</evidence>
<evidence type="ECO:0008006" key="4">
    <source>
        <dbReference type="Google" id="ProtNLM"/>
    </source>
</evidence>
<keyword evidence="3" id="KW-1185">Reference proteome</keyword>
<dbReference type="Proteomes" id="UP001050975">
    <property type="component" value="Unassembled WGS sequence"/>
</dbReference>
<dbReference type="AlphaFoldDB" id="A0AAV3XN24"/>
<sequence length="220" mass="23891">MGNLFQKCAVAAVGAGFSLIAIAAKPVQAATMVWGLKFFQHGTQVGSGEFSYNPDKTTFIQTSMLGSSLPPSGFYVRTLLDSFSADILGEQWRPAIFLTWWADGSRPPGQQVFARGSVRPGINQGVWFFGDPFLGTRQLLLDQMEPISDDVWTGDWLGLVAQPSVPGRVPMYGFGVWTATRQNPQPVPEATFPLGLLVFGVLGAASALKLKHKQQESIEK</sequence>